<organism evidence="1 2">
    <name type="scientific">Paenibacillus peoriae</name>
    <dbReference type="NCBI Taxonomy" id="59893"/>
    <lineage>
        <taxon>Bacteria</taxon>
        <taxon>Bacillati</taxon>
        <taxon>Bacillota</taxon>
        <taxon>Bacilli</taxon>
        <taxon>Bacillales</taxon>
        <taxon>Paenibacillaceae</taxon>
        <taxon>Paenibacillus</taxon>
    </lineage>
</organism>
<evidence type="ECO:0000313" key="2">
    <source>
        <dbReference type="Proteomes" id="UP000516384"/>
    </source>
</evidence>
<keyword evidence="1" id="KW-0614">Plasmid</keyword>
<dbReference type="Proteomes" id="UP000516384">
    <property type="component" value="Plasmid pPlas1"/>
</dbReference>
<reference evidence="1 2" key="1">
    <citation type="submission" date="2020-09" db="EMBL/GenBank/DDBJ databases">
        <title>Characterization of Paenibacillus peoriae strain ZF390 with broad-spectrum antimicrobial activity as a potential biocontrol agent.</title>
        <authorList>
            <person name="Li L."/>
            <person name="Zhao Y."/>
            <person name="Li B."/>
            <person name="Xie X."/>
        </authorList>
    </citation>
    <scope>NUCLEOTIDE SEQUENCE [LARGE SCALE GENOMIC DNA]</scope>
    <source>
        <strain evidence="1 2">ZF390</strain>
        <plasmid evidence="1 2">pPlas1</plasmid>
    </source>
</reference>
<evidence type="ECO:0000313" key="1">
    <source>
        <dbReference type="EMBL" id="QNR70437.1"/>
    </source>
</evidence>
<proteinExistence type="predicted"/>
<accession>A0A7H0YH79</accession>
<name>A0A7H0YH79_9BACL</name>
<geneLocation type="plasmid" evidence="1 2">
    <name>pPlas1</name>
</geneLocation>
<dbReference type="EMBL" id="CP061173">
    <property type="protein sequence ID" value="QNR70437.1"/>
    <property type="molecule type" value="Genomic_DNA"/>
</dbReference>
<sequence>MKMQNIGIKSLMDNIKIFDEVGDFEWDLAEFAYDTIRSSSLSRFNERSLLLFISFPRSAEDFMMYKYNQGQDPENHEVISSRGASWEVNTNIKRSALKMDYEKDPEGAKMRYECIPPAQRGGFFQYPERIDDCVKTGKMNPAVLENIILTSEIASGAERHFVGFDVEVFKRTLELDATRTYYLGLDGGIESDSYTISLAHGEIFYEQVIEGGDAVEKPRNKPVEDLLIEWKPDKAHKVPVNVQNVVDIVEAICERVYVKRSLSDKFNSGAMTQRLLELGVEAEDKVFSNPFQLAIFTQVKNLAYTGHLELLDEEKANDDLKHLLLVNGTKIDHEKDRGKDTCDARAAAIYLCSNDDPEEITNFSMPTIAGAVRGR</sequence>
<protein>
    <recommendedName>
        <fullName evidence="3">Terminase large subunit gp17-like C-terminal domain-containing protein</fullName>
    </recommendedName>
</protein>
<gene>
    <name evidence="1" type="ORF">IAQ67_28385</name>
</gene>
<evidence type="ECO:0008006" key="3">
    <source>
        <dbReference type="Google" id="ProtNLM"/>
    </source>
</evidence>
<dbReference type="AlphaFoldDB" id="A0A7H0YH79"/>